<organism evidence="2 3">
    <name type="scientific">Pelotomaculum thermopropionicum (strain DSM 13744 / JCM 10971 / SI)</name>
    <dbReference type="NCBI Taxonomy" id="370438"/>
    <lineage>
        <taxon>Bacteria</taxon>
        <taxon>Bacillati</taxon>
        <taxon>Bacillota</taxon>
        <taxon>Clostridia</taxon>
        <taxon>Eubacteriales</taxon>
        <taxon>Desulfotomaculaceae</taxon>
        <taxon>Pelotomaculum</taxon>
    </lineage>
</organism>
<evidence type="ECO:0000313" key="2">
    <source>
        <dbReference type="EMBL" id="BAF58225.1"/>
    </source>
</evidence>
<feature type="transmembrane region" description="Helical" evidence="1">
    <location>
        <begin position="57"/>
        <end position="78"/>
    </location>
</feature>
<keyword evidence="1" id="KW-0812">Transmembrane</keyword>
<dbReference type="STRING" id="370438.PTH_0044"/>
<evidence type="ECO:0000313" key="3">
    <source>
        <dbReference type="Proteomes" id="UP000006556"/>
    </source>
</evidence>
<gene>
    <name evidence="2" type="ordered locus">PTH_0044</name>
</gene>
<dbReference type="eggNOG" id="COG5650">
    <property type="taxonomic scope" value="Bacteria"/>
</dbReference>
<protein>
    <submittedName>
        <fullName evidence="2">Hypothetical membrane protein</fullName>
    </submittedName>
</protein>
<dbReference type="EMBL" id="AP009389">
    <property type="protein sequence ID" value="BAF58225.1"/>
    <property type="molecule type" value="Genomic_DNA"/>
</dbReference>
<evidence type="ECO:0000256" key="1">
    <source>
        <dbReference type="SAM" id="Phobius"/>
    </source>
</evidence>
<keyword evidence="3" id="KW-1185">Reference proteome</keyword>
<reference evidence="3" key="1">
    <citation type="journal article" date="2008" name="Genome Res.">
        <title>The genome of Pelotomaculum thermopropionicum reveals niche-associated evolution in anaerobic microbiota.</title>
        <authorList>
            <person name="Kosaka T."/>
            <person name="Kato S."/>
            <person name="Shimoyama T."/>
            <person name="Ishii S."/>
            <person name="Abe T."/>
            <person name="Watanabe K."/>
        </authorList>
    </citation>
    <scope>NUCLEOTIDE SEQUENCE [LARGE SCALE GENOMIC DNA]</scope>
    <source>
        <strain evidence="3">DSM 13744 / JCM 10971 / SI</strain>
    </source>
</reference>
<keyword evidence="1" id="KW-1133">Transmembrane helix</keyword>
<dbReference type="Proteomes" id="UP000006556">
    <property type="component" value="Chromosome"/>
</dbReference>
<keyword evidence="1" id="KW-0472">Membrane</keyword>
<accession>A5D6A4</accession>
<sequence>MDSFFTLIVISAAVMLSERKVAASAALFAAAVMMKLQGIIFLPVLFFELAGQRRADVIFKAAACALGTAAAVALPFSLNNGTLWIFKLFTSTAAEYPYSSVNAFNFFK</sequence>
<dbReference type="HOGENOM" id="CLU_2194466_0_0_9"/>
<proteinExistence type="predicted"/>
<feature type="transmembrane region" description="Helical" evidence="1">
    <location>
        <begin position="29"/>
        <end position="50"/>
    </location>
</feature>
<dbReference type="KEGG" id="pth:PTH_0044"/>
<dbReference type="AlphaFoldDB" id="A5D6A4"/>
<name>A5D6A4_PELTS</name>